<protein>
    <recommendedName>
        <fullName evidence="3">Novel STAND NTPase 3 domain-containing protein</fullName>
    </recommendedName>
</protein>
<evidence type="ECO:0000256" key="2">
    <source>
        <dbReference type="ARBA" id="ARBA00023043"/>
    </source>
</evidence>
<gene>
    <name evidence="4" type="ORF">MCOR_18826</name>
</gene>
<dbReference type="InterPro" id="IPR002110">
    <property type="entry name" value="Ankyrin_rpt"/>
</dbReference>
<name>A0A6J8BGF1_MYTCO</name>
<keyword evidence="1" id="KW-0677">Repeat</keyword>
<dbReference type="InterPro" id="IPR036770">
    <property type="entry name" value="Ankyrin_rpt-contain_sf"/>
</dbReference>
<reference evidence="4 5" key="1">
    <citation type="submission" date="2020-06" db="EMBL/GenBank/DDBJ databases">
        <authorList>
            <person name="Li R."/>
            <person name="Bekaert M."/>
        </authorList>
    </citation>
    <scope>NUCLEOTIDE SEQUENCE [LARGE SCALE GENOMIC DNA]</scope>
    <source>
        <strain evidence="5">wild</strain>
    </source>
</reference>
<accession>A0A6J8BGF1</accession>
<dbReference type="OrthoDB" id="6149375at2759"/>
<dbReference type="InterPro" id="IPR049050">
    <property type="entry name" value="nSTAND3"/>
</dbReference>
<dbReference type="Pfam" id="PF12796">
    <property type="entry name" value="Ank_2"/>
    <property type="match status" value="1"/>
</dbReference>
<organism evidence="4 5">
    <name type="scientific">Mytilus coruscus</name>
    <name type="common">Sea mussel</name>
    <dbReference type="NCBI Taxonomy" id="42192"/>
    <lineage>
        <taxon>Eukaryota</taxon>
        <taxon>Metazoa</taxon>
        <taxon>Spiralia</taxon>
        <taxon>Lophotrochozoa</taxon>
        <taxon>Mollusca</taxon>
        <taxon>Bivalvia</taxon>
        <taxon>Autobranchia</taxon>
        <taxon>Pteriomorphia</taxon>
        <taxon>Mytilida</taxon>
        <taxon>Mytiloidea</taxon>
        <taxon>Mytilidae</taxon>
        <taxon>Mytilinae</taxon>
        <taxon>Mytilus</taxon>
    </lineage>
</organism>
<proteinExistence type="predicted"/>
<sequence length="506" mass="57721">MDYEQTSPFFVETKGYIRIRHLLDENHIIVIKGNPGDGKTSLAMHVMFDSMKQGKRPLQIHRYTEFDEYVSPNRNPSIFIDNLFGELSVSKDDVAQWSNRFKALQAAVCDGDRRNNIVIAIQKDIYNESRKFLKSNGSKFGLNSEEMRQMFTNYTELSFPERNFSDSLPNLGFPQCCRLYRDTQELRNQGLVFFKNPLNFLIKELHLRLHVGGALPTCILYDNSKNKEVKFTSMKICSVDKDLVKFQRAIDNNTFATAVQMNNEENCLKFKNLFSKVTDEEHVSLLVYFSAVGCIEWVKNLLHTKKISGEQAFLALKMARGANELNVVKFIITKGCTPNIECCFNAIKGGHLDVIFELEKSGVDLTETCETQTHWSTKTSVLDKAAMQNQCHLIESLLKNCPDLIRVKSSIGATPIYFAAEAGDIAFLKKIIKLPRFLPFDVANNGSTILHFACQNNKYEAVQYTINAYPQLLFSDKYYCFSQGTILHTAAQSGNSDLFKYVFRQI</sequence>
<dbReference type="EMBL" id="CACVKT020003320">
    <property type="protein sequence ID" value="CAC5383048.1"/>
    <property type="molecule type" value="Genomic_DNA"/>
</dbReference>
<dbReference type="AlphaFoldDB" id="A0A6J8BGF1"/>
<dbReference type="SMART" id="SM00248">
    <property type="entry name" value="ANK"/>
    <property type="match status" value="4"/>
</dbReference>
<dbReference type="PANTHER" id="PTHR24198">
    <property type="entry name" value="ANKYRIN REPEAT AND PROTEIN KINASE DOMAIN-CONTAINING PROTEIN"/>
    <property type="match status" value="1"/>
</dbReference>
<dbReference type="SUPFAM" id="SSF48403">
    <property type="entry name" value="Ankyrin repeat"/>
    <property type="match status" value="1"/>
</dbReference>
<keyword evidence="2" id="KW-0040">ANK repeat</keyword>
<feature type="domain" description="Novel STAND NTPase 3" evidence="3">
    <location>
        <begin position="10"/>
        <end position="139"/>
    </location>
</feature>
<dbReference type="PANTHER" id="PTHR24198:SF165">
    <property type="entry name" value="ANKYRIN REPEAT-CONTAINING PROTEIN-RELATED"/>
    <property type="match status" value="1"/>
</dbReference>
<dbReference type="Proteomes" id="UP000507470">
    <property type="component" value="Unassembled WGS sequence"/>
</dbReference>
<evidence type="ECO:0000259" key="3">
    <source>
        <dbReference type="Pfam" id="PF20720"/>
    </source>
</evidence>
<keyword evidence="5" id="KW-1185">Reference proteome</keyword>
<evidence type="ECO:0000313" key="4">
    <source>
        <dbReference type="EMBL" id="CAC5383048.1"/>
    </source>
</evidence>
<dbReference type="Pfam" id="PF20720">
    <property type="entry name" value="nSTAND3"/>
    <property type="match status" value="1"/>
</dbReference>
<dbReference type="Gene3D" id="1.25.40.20">
    <property type="entry name" value="Ankyrin repeat-containing domain"/>
    <property type="match status" value="1"/>
</dbReference>
<evidence type="ECO:0000256" key="1">
    <source>
        <dbReference type="ARBA" id="ARBA00022737"/>
    </source>
</evidence>
<evidence type="ECO:0000313" key="5">
    <source>
        <dbReference type="Proteomes" id="UP000507470"/>
    </source>
</evidence>